<organism evidence="1">
    <name type="scientific">Arundo donax</name>
    <name type="common">Giant reed</name>
    <name type="synonym">Donax arundinaceus</name>
    <dbReference type="NCBI Taxonomy" id="35708"/>
    <lineage>
        <taxon>Eukaryota</taxon>
        <taxon>Viridiplantae</taxon>
        <taxon>Streptophyta</taxon>
        <taxon>Embryophyta</taxon>
        <taxon>Tracheophyta</taxon>
        <taxon>Spermatophyta</taxon>
        <taxon>Magnoliopsida</taxon>
        <taxon>Liliopsida</taxon>
        <taxon>Poales</taxon>
        <taxon>Poaceae</taxon>
        <taxon>PACMAD clade</taxon>
        <taxon>Arundinoideae</taxon>
        <taxon>Arundineae</taxon>
        <taxon>Arundo</taxon>
    </lineage>
</organism>
<accession>A0A0A8ZTZ4</accession>
<dbReference type="EMBL" id="GBRH01255624">
    <property type="protein sequence ID" value="JAD42271.1"/>
    <property type="molecule type" value="Transcribed_RNA"/>
</dbReference>
<evidence type="ECO:0000313" key="1">
    <source>
        <dbReference type="EMBL" id="JAD42271.1"/>
    </source>
</evidence>
<sequence length="26" mass="2943">MISESARRWPELRGGKAGMRLMSHSV</sequence>
<dbReference type="AlphaFoldDB" id="A0A0A8ZTZ4"/>
<proteinExistence type="predicted"/>
<reference evidence="1" key="1">
    <citation type="submission" date="2014-09" db="EMBL/GenBank/DDBJ databases">
        <authorList>
            <person name="Magalhaes I.L.F."/>
            <person name="Oliveira U."/>
            <person name="Santos F.R."/>
            <person name="Vidigal T.H.D.A."/>
            <person name="Brescovit A.D."/>
            <person name="Santos A.J."/>
        </authorList>
    </citation>
    <scope>NUCLEOTIDE SEQUENCE</scope>
    <source>
        <tissue evidence="1">Shoot tissue taken approximately 20 cm above the soil surface</tissue>
    </source>
</reference>
<name>A0A0A8ZTZ4_ARUDO</name>
<protein>
    <submittedName>
        <fullName evidence="1">Uncharacterized protein</fullName>
    </submittedName>
</protein>
<reference evidence="1" key="2">
    <citation type="journal article" date="2015" name="Data Brief">
        <title>Shoot transcriptome of the giant reed, Arundo donax.</title>
        <authorList>
            <person name="Barrero R.A."/>
            <person name="Guerrero F.D."/>
            <person name="Moolhuijzen P."/>
            <person name="Goolsby J.A."/>
            <person name="Tidwell J."/>
            <person name="Bellgard S.E."/>
            <person name="Bellgard M.I."/>
        </authorList>
    </citation>
    <scope>NUCLEOTIDE SEQUENCE</scope>
    <source>
        <tissue evidence="1">Shoot tissue taken approximately 20 cm above the soil surface</tissue>
    </source>
</reference>